<organism evidence="9 10">
    <name type="scientific">PS1 clade bacterium</name>
    <dbReference type="NCBI Taxonomy" id="2175152"/>
    <lineage>
        <taxon>Bacteria</taxon>
        <taxon>Pseudomonadati</taxon>
        <taxon>Pseudomonadota</taxon>
        <taxon>Alphaproteobacteria</taxon>
        <taxon>PS1 clade</taxon>
    </lineage>
</organism>
<evidence type="ECO:0000256" key="2">
    <source>
        <dbReference type="ARBA" id="ARBA00007634"/>
    </source>
</evidence>
<dbReference type="AlphaFoldDB" id="A0A368DJ30"/>
<evidence type="ECO:0000313" key="10">
    <source>
        <dbReference type="Proteomes" id="UP000253570"/>
    </source>
</evidence>
<dbReference type="Gene3D" id="1.20.58.110">
    <property type="entry name" value="Ribosomal protein S20"/>
    <property type="match status" value="1"/>
</dbReference>
<name>A0A368DJ30_9PROT</name>
<keyword evidence="3 8" id="KW-0699">rRNA-binding</keyword>
<proteinExistence type="inferred from homology"/>
<sequence length="86" mass="9759">MANTKSAKKMVRKIEKRTIVNRMRRSMVRTSVKKAEVLIDSGDKENAKEALVNAEKHLMRGAQKGAFSKKMASRKISRLTKKLINS</sequence>
<dbReference type="GO" id="GO:0003735">
    <property type="term" value="F:structural constituent of ribosome"/>
    <property type="evidence" value="ECO:0007669"/>
    <property type="project" value="InterPro"/>
</dbReference>
<evidence type="ECO:0000256" key="7">
    <source>
        <dbReference type="ARBA" id="ARBA00035136"/>
    </source>
</evidence>
<evidence type="ECO:0000256" key="3">
    <source>
        <dbReference type="ARBA" id="ARBA00022730"/>
    </source>
</evidence>
<evidence type="ECO:0000256" key="5">
    <source>
        <dbReference type="ARBA" id="ARBA00022980"/>
    </source>
</evidence>
<dbReference type="GO" id="GO:0070181">
    <property type="term" value="F:small ribosomal subunit rRNA binding"/>
    <property type="evidence" value="ECO:0007669"/>
    <property type="project" value="TreeGrafter"/>
</dbReference>
<dbReference type="EMBL" id="QOQD01000019">
    <property type="protein sequence ID" value="RCL71852.1"/>
    <property type="molecule type" value="Genomic_DNA"/>
</dbReference>
<comment type="similarity">
    <text evidence="2 8">Belongs to the bacterial ribosomal protein bS20 family.</text>
</comment>
<evidence type="ECO:0000313" key="9">
    <source>
        <dbReference type="EMBL" id="RCL71852.1"/>
    </source>
</evidence>
<evidence type="ECO:0000256" key="8">
    <source>
        <dbReference type="HAMAP-Rule" id="MF_00500"/>
    </source>
</evidence>
<dbReference type="PANTHER" id="PTHR33398">
    <property type="entry name" value="30S RIBOSOMAL PROTEIN S20"/>
    <property type="match status" value="1"/>
</dbReference>
<dbReference type="InterPro" id="IPR036510">
    <property type="entry name" value="Ribosomal_bS20_sf"/>
</dbReference>
<dbReference type="PANTHER" id="PTHR33398:SF1">
    <property type="entry name" value="SMALL RIBOSOMAL SUBUNIT PROTEIN BS20C"/>
    <property type="match status" value="1"/>
</dbReference>
<gene>
    <name evidence="8" type="primary">rpsT</name>
    <name evidence="9" type="ORF">DBW71_06070</name>
</gene>
<dbReference type="GO" id="GO:0015935">
    <property type="term" value="C:small ribosomal subunit"/>
    <property type="evidence" value="ECO:0007669"/>
    <property type="project" value="TreeGrafter"/>
</dbReference>
<dbReference type="InterPro" id="IPR002583">
    <property type="entry name" value="Ribosomal_bS20"/>
</dbReference>
<dbReference type="GO" id="GO:0005829">
    <property type="term" value="C:cytosol"/>
    <property type="evidence" value="ECO:0007669"/>
    <property type="project" value="TreeGrafter"/>
</dbReference>
<dbReference type="HAMAP" id="MF_00500">
    <property type="entry name" value="Ribosomal_bS20"/>
    <property type="match status" value="1"/>
</dbReference>
<evidence type="ECO:0000256" key="4">
    <source>
        <dbReference type="ARBA" id="ARBA00022884"/>
    </source>
</evidence>
<dbReference type="NCBIfam" id="TIGR00029">
    <property type="entry name" value="S20"/>
    <property type="match status" value="1"/>
</dbReference>
<dbReference type="GO" id="GO:0006412">
    <property type="term" value="P:translation"/>
    <property type="evidence" value="ECO:0007669"/>
    <property type="project" value="UniProtKB-UniRule"/>
</dbReference>
<reference evidence="9 10" key="1">
    <citation type="journal article" date="2018" name="Microbiome">
        <title>Fine metagenomic profile of the Mediterranean stratified and mixed water columns revealed by assembly and recruitment.</title>
        <authorList>
            <person name="Haro-Moreno J.M."/>
            <person name="Lopez-Perez M."/>
            <person name="De La Torre J.R."/>
            <person name="Picazo A."/>
            <person name="Camacho A."/>
            <person name="Rodriguez-Valera F."/>
        </authorList>
    </citation>
    <scope>NUCLEOTIDE SEQUENCE [LARGE SCALE GENOMIC DNA]</scope>
    <source>
        <strain evidence="9">MED-G57</strain>
    </source>
</reference>
<protein>
    <recommendedName>
        <fullName evidence="7 8">Small ribosomal subunit protein bS20</fullName>
    </recommendedName>
</protein>
<keyword evidence="4 8" id="KW-0694">RNA-binding</keyword>
<dbReference type="SUPFAM" id="SSF46992">
    <property type="entry name" value="Ribosomal protein S20"/>
    <property type="match status" value="1"/>
</dbReference>
<evidence type="ECO:0000256" key="6">
    <source>
        <dbReference type="ARBA" id="ARBA00023274"/>
    </source>
</evidence>
<keyword evidence="6 8" id="KW-0687">Ribonucleoprotein</keyword>
<keyword evidence="5 8" id="KW-0689">Ribosomal protein</keyword>
<dbReference type="Pfam" id="PF01649">
    <property type="entry name" value="Ribosomal_S20p"/>
    <property type="match status" value="1"/>
</dbReference>
<accession>A0A368DJ30</accession>
<evidence type="ECO:0000256" key="1">
    <source>
        <dbReference type="ARBA" id="ARBA00003134"/>
    </source>
</evidence>
<comment type="caution">
    <text evidence="9">The sequence shown here is derived from an EMBL/GenBank/DDBJ whole genome shotgun (WGS) entry which is preliminary data.</text>
</comment>
<dbReference type="Proteomes" id="UP000253570">
    <property type="component" value="Unassembled WGS sequence"/>
</dbReference>
<comment type="function">
    <text evidence="1 8">Binds directly to 16S ribosomal RNA.</text>
</comment>